<name>A0ABY5M8N9_9ACTN</name>
<feature type="domain" description="Acyl-CoA thioesterase-like C-terminal" evidence="4">
    <location>
        <begin position="127"/>
        <end position="281"/>
    </location>
</feature>
<dbReference type="Pfam" id="PF13622">
    <property type="entry name" value="4HBT_3"/>
    <property type="match status" value="1"/>
</dbReference>
<organism evidence="5 6">
    <name type="scientific">Aeromicrobium wangtongii</name>
    <dbReference type="NCBI Taxonomy" id="2969247"/>
    <lineage>
        <taxon>Bacteria</taxon>
        <taxon>Bacillati</taxon>
        <taxon>Actinomycetota</taxon>
        <taxon>Actinomycetes</taxon>
        <taxon>Propionibacteriales</taxon>
        <taxon>Nocardioidaceae</taxon>
        <taxon>Aeromicrobium</taxon>
    </lineage>
</organism>
<evidence type="ECO:0000313" key="5">
    <source>
        <dbReference type="EMBL" id="UUP13501.1"/>
    </source>
</evidence>
<sequence length="286" mass="30775">MTQGTVGLAELFTLERTGTDCWVGRTDGVRLPQLFGGQLVGQTLVAAGASVEDAKALHSIHTTFLRAGASGVPVTFRVERLRDGRSISTRQVDAWQGERLLCRSTVSCAVEPDGISHQRPAPTVPGPQDCPDIRDVAAADGGLGEFWEDFAAVEIRLVPDVPGEVAHSASPVNGVWMRSVDPIGDDPVLQRAALAYASDLMLMSTAVTPHGHVPGHERSLARDWTAVSLDHALWFRGTPRADDWMLFEHSTPMGRAGRAVVEAGVFDRAGSSIGHCVQEAWIQRRS</sequence>
<dbReference type="InterPro" id="IPR049449">
    <property type="entry name" value="TesB_ACOT8-like_N"/>
</dbReference>
<accession>A0ABY5M8N9</accession>
<dbReference type="RefSeq" id="WP_232403588.1">
    <property type="nucleotide sequence ID" value="NZ_CP102173.1"/>
</dbReference>
<dbReference type="InterPro" id="IPR042171">
    <property type="entry name" value="Acyl-CoA_hotdog"/>
</dbReference>
<keyword evidence="6" id="KW-1185">Reference proteome</keyword>
<evidence type="ECO:0000256" key="1">
    <source>
        <dbReference type="ARBA" id="ARBA00006538"/>
    </source>
</evidence>
<keyword evidence="2" id="KW-0378">Hydrolase</keyword>
<evidence type="ECO:0000256" key="2">
    <source>
        <dbReference type="ARBA" id="ARBA00022801"/>
    </source>
</evidence>
<dbReference type="CDD" id="cd03445">
    <property type="entry name" value="Thioesterase_II_repeat2"/>
    <property type="match status" value="1"/>
</dbReference>
<dbReference type="Proteomes" id="UP001316184">
    <property type="component" value="Chromosome"/>
</dbReference>
<comment type="similarity">
    <text evidence="1">Belongs to the C/M/P thioester hydrolase family.</text>
</comment>
<dbReference type="EMBL" id="CP102173">
    <property type="protein sequence ID" value="UUP13501.1"/>
    <property type="molecule type" value="Genomic_DNA"/>
</dbReference>
<protein>
    <submittedName>
        <fullName evidence="5">Thioesterase family protein</fullName>
    </submittedName>
</protein>
<dbReference type="CDD" id="cd03444">
    <property type="entry name" value="Thioesterase_II_repeat1"/>
    <property type="match status" value="1"/>
</dbReference>
<gene>
    <name evidence="5" type="ORF">NQV15_16875</name>
</gene>
<dbReference type="InterPro" id="IPR049450">
    <property type="entry name" value="ACOT8-like_C"/>
</dbReference>
<proteinExistence type="inferred from homology"/>
<dbReference type="PANTHER" id="PTHR11066">
    <property type="entry name" value="ACYL-COA THIOESTERASE"/>
    <property type="match status" value="1"/>
</dbReference>
<evidence type="ECO:0000313" key="6">
    <source>
        <dbReference type="Proteomes" id="UP001316184"/>
    </source>
</evidence>
<reference evidence="5 6" key="1">
    <citation type="submission" date="2022-08" db="EMBL/GenBank/DDBJ databases">
        <title>novel species in genus Aeromicrobium.</title>
        <authorList>
            <person name="Ye L."/>
        </authorList>
    </citation>
    <scope>NUCLEOTIDE SEQUENCE [LARGE SCALE GENOMIC DNA]</scope>
    <source>
        <strain evidence="6">zg-Y1379</strain>
    </source>
</reference>
<dbReference type="Gene3D" id="2.40.160.210">
    <property type="entry name" value="Acyl-CoA thioesterase, double hotdog domain"/>
    <property type="match status" value="1"/>
</dbReference>
<dbReference type="SUPFAM" id="SSF54637">
    <property type="entry name" value="Thioesterase/thiol ester dehydrase-isomerase"/>
    <property type="match status" value="2"/>
</dbReference>
<feature type="domain" description="Acyl-CoA thioesterase-like N-terminal HotDog" evidence="3">
    <location>
        <begin position="34"/>
        <end position="107"/>
    </location>
</feature>
<dbReference type="Pfam" id="PF20789">
    <property type="entry name" value="4HBT_3C"/>
    <property type="match status" value="1"/>
</dbReference>
<evidence type="ECO:0000259" key="4">
    <source>
        <dbReference type="Pfam" id="PF20789"/>
    </source>
</evidence>
<dbReference type="InterPro" id="IPR003703">
    <property type="entry name" value="Acyl_CoA_thio"/>
</dbReference>
<dbReference type="PANTHER" id="PTHR11066:SF34">
    <property type="entry name" value="ACYL-COENZYME A THIOESTERASE 8"/>
    <property type="match status" value="1"/>
</dbReference>
<evidence type="ECO:0000259" key="3">
    <source>
        <dbReference type="Pfam" id="PF13622"/>
    </source>
</evidence>
<dbReference type="InterPro" id="IPR029069">
    <property type="entry name" value="HotDog_dom_sf"/>
</dbReference>